<dbReference type="GO" id="GO:0009055">
    <property type="term" value="F:electron transfer activity"/>
    <property type="evidence" value="ECO:0007669"/>
    <property type="project" value="InterPro"/>
</dbReference>
<dbReference type="KEGG" id="azo:azo1437"/>
<dbReference type="PANTHER" id="PTHR36118:SF1">
    <property type="entry name" value="ION-TRANSLOCATING OXIDOREDUCTASE COMPLEX SUBUNIT G"/>
    <property type="match status" value="1"/>
</dbReference>
<dbReference type="Proteomes" id="UP000002588">
    <property type="component" value="Chromosome"/>
</dbReference>
<accession>A1K5E9</accession>
<dbReference type="InterPro" id="IPR007329">
    <property type="entry name" value="FMN-bd"/>
</dbReference>
<evidence type="ECO:0000256" key="3">
    <source>
        <dbReference type="ARBA" id="ARBA00022630"/>
    </source>
</evidence>
<dbReference type="NCBIfam" id="TIGR01947">
    <property type="entry name" value="rnfG"/>
    <property type="match status" value="1"/>
</dbReference>
<keyword evidence="6 7" id="KW-0472">Membrane</keyword>
<dbReference type="eggNOG" id="COG4659">
    <property type="taxonomic scope" value="Bacteria"/>
</dbReference>
<dbReference type="RefSeq" id="WP_011765170.1">
    <property type="nucleotide sequence ID" value="NC_008702.1"/>
</dbReference>
<keyword evidence="10" id="KW-1185">Reference proteome</keyword>
<feature type="modified residue" description="FMN phosphoryl threonine" evidence="6">
    <location>
        <position position="187"/>
    </location>
</feature>
<feature type="domain" description="FMN-binding" evidence="8">
    <location>
        <begin position="107"/>
        <end position="204"/>
    </location>
</feature>
<evidence type="ECO:0000256" key="1">
    <source>
        <dbReference type="ARBA" id="ARBA00022448"/>
    </source>
</evidence>
<evidence type="ECO:0000256" key="7">
    <source>
        <dbReference type="SAM" id="Phobius"/>
    </source>
</evidence>
<dbReference type="EMBL" id="AM406670">
    <property type="protein sequence ID" value="CAL94054.1"/>
    <property type="molecule type" value="Genomic_DNA"/>
</dbReference>
<keyword evidence="6 7" id="KW-1133">Transmembrane helix</keyword>
<dbReference type="HAMAP" id="MF_00479">
    <property type="entry name" value="RsxG_RnfG"/>
    <property type="match status" value="1"/>
</dbReference>
<keyword evidence="2 6" id="KW-0597">Phosphoprotein</keyword>
<dbReference type="GO" id="GO:0005886">
    <property type="term" value="C:plasma membrane"/>
    <property type="evidence" value="ECO:0007669"/>
    <property type="project" value="UniProtKB-SubCell"/>
</dbReference>
<reference evidence="9 10" key="1">
    <citation type="journal article" date="2006" name="Nat. Biotechnol.">
        <title>Complete genome of the mutualistic, N2-fixing grass endophyte Azoarcus sp. strain BH72.</title>
        <authorList>
            <person name="Krause A."/>
            <person name="Ramakumar A."/>
            <person name="Bartels D."/>
            <person name="Battistoni F."/>
            <person name="Bekel T."/>
            <person name="Boch J."/>
            <person name="Boehm M."/>
            <person name="Friedrich F."/>
            <person name="Hurek T."/>
            <person name="Krause L."/>
            <person name="Linke B."/>
            <person name="McHardy A.C."/>
            <person name="Sarkar A."/>
            <person name="Schneiker S."/>
            <person name="Syed A.A."/>
            <person name="Thauer R."/>
            <person name="Vorhoelter F.-J."/>
            <person name="Weidner S."/>
            <person name="Puehler A."/>
            <person name="Reinhold-Hurek B."/>
            <person name="Kaiser O."/>
            <person name="Goesmann A."/>
        </authorList>
    </citation>
    <scope>NUCLEOTIDE SEQUENCE [LARGE SCALE GENOMIC DNA]</scope>
    <source>
        <strain evidence="9 10">BH72</strain>
    </source>
</reference>
<proteinExistence type="inferred from homology"/>
<evidence type="ECO:0000313" key="10">
    <source>
        <dbReference type="Proteomes" id="UP000002588"/>
    </source>
</evidence>
<evidence type="ECO:0000313" key="9">
    <source>
        <dbReference type="EMBL" id="CAL94054.1"/>
    </source>
</evidence>
<keyword evidence="6 7" id="KW-0812">Transmembrane</keyword>
<evidence type="ECO:0000256" key="6">
    <source>
        <dbReference type="HAMAP-Rule" id="MF_00479"/>
    </source>
</evidence>
<keyword evidence="6" id="KW-0997">Cell inner membrane</keyword>
<keyword evidence="6" id="KW-1003">Cell membrane</keyword>
<dbReference type="STRING" id="62928.azo1437"/>
<gene>
    <name evidence="9" type="primary">rnfG2</name>
    <name evidence="6" type="synonym">rnfG</name>
    <name evidence="9" type="ordered locus">azo1437</name>
</gene>
<feature type="transmembrane region" description="Helical" evidence="7">
    <location>
        <begin position="12"/>
        <end position="34"/>
    </location>
</feature>
<dbReference type="AlphaFoldDB" id="A1K5E9"/>
<dbReference type="EC" id="7.-.-.-" evidence="6"/>
<comment type="subunit">
    <text evidence="6">The complex is composed of six subunits: RnfA, RnfB, RnfC, RnfD, RnfE and RnfG.</text>
</comment>
<dbReference type="Pfam" id="PF04205">
    <property type="entry name" value="FMN_bind"/>
    <property type="match status" value="1"/>
</dbReference>
<name>A1K5E9_AZOSB</name>
<dbReference type="GO" id="GO:0010181">
    <property type="term" value="F:FMN binding"/>
    <property type="evidence" value="ECO:0007669"/>
    <property type="project" value="InterPro"/>
</dbReference>
<keyword evidence="1 6" id="KW-0813">Transport</keyword>
<sequence>MTTARYGAARTSLRTSAIMLVFTVVFTALMAFTYNATRPAIEASVQQAQLALVGEILPPGSYDNALLDDVLRPGAAAALGFADARVWRARRGGEPVALVVEAEAPDGYAGRIGLIVAVAADGRLLGARVTRHKETPGLGDYVELAKDRNKHAPWIAQFAGLDAASLPLERWTVRKDGGAFDYRAGATISARAVSRAVGRAVDYVQHNRDALFAAQGGRNPGAGR</sequence>
<dbReference type="PANTHER" id="PTHR36118">
    <property type="entry name" value="ION-TRANSLOCATING OXIDOREDUCTASE COMPLEX SUBUNIT G"/>
    <property type="match status" value="1"/>
</dbReference>
<dbReference type="SMART" id="SM00900">
    <property type="entry name" value="FMN_bind"/>
    <property type="match status" value="1"/>
</dbReference>
<comment type="cofactor">
    <cofactor evidence="6">
        <name>FMN</name>
        <dbReference type="ChEBI" id="CHEBI:58210"/>
    </cofactor>
</comment>
<keyword evidence="4 6" id="KW-0288">FMN</keyword>
<evidence type="ECO:0000256" key="2">
    <source>
        <dbReference type="ARBA" id="ARBA00022553"/>
    </source>
</evidence>
<comment type="function">
    <text evidence="6">Part of a membrane-bound complex that couples electron transfer with translocation of ions across the membrane.</text>
</comment>
<dbReference type="InterPro" id="IPR010209">
    <property type="entry name" value="Ion_transpt_RnfG/RsxG"/>
</dbReference>
<dbReference type="PIRSF" id="PIRSF006091">
    <property type="entry name" value="E_trnsport_RnfG"/>
    <property type="match status" value="1"/>
</dbReference>
<evidence type="ECO:0000256" key="4">
    <source>
        <dbReference type="ARBA" id="ARBA00022643"/>
    </source>
</evidence>
<keyword evidence="3 6" id="KW-0285">Flavoprotein</keyword>
<comment type="similarity">
    <text evidence="6">Belongs to the RnfG family.</text>
</comment>
<keyword evidence="6" id="KW-1278">Translocase</keyword>
<comment type="subcellular location">
    <subcellularLocation>
        <location evidence="6">Cell inner membrane</location>
        <topology evidence="6">Single-pass membrane protein</topology>
    </subcellularLocation>
</comment>
<evidence type="ECO:0000259" key="8">
    <source>
        <dbReference type="SMART" id="SM00900"/>
    </source>
</evidence>
<dbReference type="HOGENOM" id="CLU_077882_1_0_4"/>
<protein>
    <recommendedName>
        <fullName evidence="6">Ion-translocating oxidoreductase complex subunit G</fullName>
        <ecNumber evidence="6">7.-.-.-</ecNumber>
    </recommendedName>
    <alternativeName>
        <fullName evidence="6">Rnf electron transport complex subunit G</fullName>
    </alternativeName>
</protein>
<keyword evidence="5 6" id="KW-0249">Electron transport</keyword>
<dbReference type="GO" id="GO:0022900">
    <property type="term" value="P:electron transport chain"/>
    <property type="evidence" value="ECO:0007669"/>
    <property type="project" value="UniProtKB-UniRule"/>
</dbReference>
<organism evidence="9 10">
    <name type="scientific">Azoarcus sp. (strain BH72)</name>
    <dbReference type="NCBI Taxonomy" id="418699"/>
    <lineage>
        <taxon>Bacteria</taxon>
        <taxon>Pseudomonadati</taxon>
        <taxon>Pseudomonadota</taxon>
        <taxon>Betaproteobacteria</taxon>
        <taxon>Rhodocyclales</taxon>
        <taxon>Zoogloeaceae</taxon>
        <taxon>Azoarcus</taxon>
    </lineage>
</organism>
<evidence type="ECO:0000256" key="5">
    <source>
        <dbReference type="ARBA" id="ARBA00022982"/>
    </source>
</evidence>